<dbReference type="OMA" id="QIALTCE"/>
<dbReference type="Gene3D" id="1.10.437.10">
    <property type="entry name" value="Blc2-like"/>
    <property type="match status" value="1"/>
</dbReference>
<proteinExistence type="predicted"/>
<keyword evidence="1" id="KW-0597">Phosphoprotein</keyword>
<dbReference type="GO" id="GO:2001236">
    <property type="term" value="P:regulation of extrinsic apoptotic signaling pathway"/>
    <property type="evidence" value="ECO:0007669"/>
    <property type="project" value="TreeGrafter"/>
</dbReference>
<reference evidence="4 5" key="1">
    <citation type="journal article" date="2019" name="Proc. Natl. Acad. Sci. U.S.A.">
        <title>Regulatory changes in pterin and carotenoid genes underlie balanced color polymorphisms in the wall lizard.</title>
        <authorList>
            <person name="Andrade P."/>
            <person name="Pinho C."/>
            <person name="Perez I de Lanuza G."/>
            <person name="Afonso S."/>
            <person name="Brejcha J."/>
            <person name="Rubin C.J."/>
            <person name="Wallerman O."/>
            <person name="Pereira P."/>
            <person name="Sabatino S.J."/>
            <person name="Bellati A."/>
            <person name="Pellitteri-Rosa D."/>
            <person name="Bosakova Z."/>
            <person name="Bunikis I."/>
            <person name="Carretero M.A."/>
            <person name="Feiner N."/>
            <person name="Marsik P."/>
            <person name="Pauperio F."/>
            <person name="Salvi D."/>
            <person name="Soler L."/>
            <person name="While G.M."/>
            <person name="Uller T."/>
            <person name="Font E."/>
            <person name="Andersson L."/>
            <person name="Carneiro M."/>
        </authorList>
    </citation>
    <scope>NUCLEOTIDE SEQUENCE</scope>
</reference>
<dbReference type="GO" id="GO:0019901">
    <property type="term" value="F:protein kinase binding"/>
    <property type="evidence" value="ECO:0007669"/>
    <property type="project" value="Ensembl"/>
</dbReference>
<dbReference type="Proteomes" id="UP000472272">
    <property type="component" value="Chromosome 5"/>
</dbReference>
<dbReference type="RefSeq" id="XP_028584446.1">
    <property type="nucleotide sequence ID" value="XM_028728613.1"/>
</dbReference>
<gene>
    <name evidence="4" type="primary">BCL2L14</name>
</gene>
<dbReference type="GeneID" id="114596849"/>
<evidence type="ECO:0000313" key="5">
    <source>
        <dbReference type="Proteomes" id="UP000472272"/>
    </source>
</evidence>
<dbReference type="InterPro" id="IPR002475">
    <property type="entry name" value="Bcl2-like"/>
</dbReference>
<reference evidence="4" key="3">
    <citation type="submission" date="2025-09" db="UniProtKB">
        <authorList>
            <consortium name="Ensembl"/>
        </authorList>
    </citation>
    <scope>IDENTIFICATION</scope>
</reference>
<feature type="region of interest" description="Disordered" evidence="3">
    <location>
        <begin position="45"/>
        <end position="92"/>
    </location>
</feature>
<dbReference type="InterPro" id="IPR036834">
    <property type="entry name" value="Bcl-2-like_sf"/>
</dbReference>
<feature type="compositionally biased region" description="Basic and acidic residues" evidence="3">
    <location>
        <begin position="57"/>
        <end position="68"/>
    </location>
</feature>
<evidence type="ECO:0000256" key="2">
    <source>
        <dbReference type="ARBA" id="ARBA00022703"/>
    </source>
</evidence>
<feature type="compositionally biased region" description="Polar residues" evidence="3">
    <location>
        <begin position="69"/>
        <end position="79"/>
    </location>
</feature>
<reference evidence="4" key="2">
    <citation type="submission" date="2025-08" db="UniProtKB">
        <authorList>
            <consortium name="Ensembl"/>
        </authorList>
    </citation>
    <scope>IDENTIFICATION</scope>
</reference>
<sequence length="325" mass="36269">MNLTNSSSMEEIPLEDVNRTSTEYRVLMAYAQRRLSASKYGHLLEREAKGQEGSSLGREKRQGKEKAHQGSSPKDQGQPTRDRRRKKKKKSRCKNFLFPSCLRAQAEEDSGKVFRRGDAVNGRALSLQAGVGSCPAFSLEEQGDSDINVVVDKLAEIVDNSTPFPQRTGFKELEQTLSLEADGGCATKPENEDDVEKDEKEKLIKEIVALLRASGDKLQEKVQNDRTFFQCASELMSYGFFSRVADQFLEEIPADSTADSEVQAQRIKVAFAIEVITRLTAIDNHPMNTILGFGAKYLKENFSPWIHSQGGWGKALGLPDQEEVE</sequence>
<dbReference type="GeneTree" id="ENSGT00940000154318"/>
<dbReference type="OrthoDB" id="9948726at2759"/>
<evidence type="ECO:0000256" key="1">
    <source>
        <dbReference type="ARBA" id="ARBA00022553"/>
    </source>
</evidence>
<keyword evidence="5" id="KW-1185">Reference proteome</keyword>
<dbReference type="GO" id="GO:0006915">
    <property type="term" value="P:apoptotic process"/>
    <property type="evidence" value="ECO:0007669"/>
    <property type="project" value="UniProtKB-KW"/>
</dbReference>
<accession>A0A670HP77</accession>
<evidence type="ECO:0000313" key="4">
    <source>
        <dbReference type="Ensembl" id="ENSPMRP00000001468.1"/>
    </source>
</evidence>
<dbReference type="CTD" id="79370"/>
<name>A0A670HP77_PODMU</name>
<keyword evidence="2" id="KW-0053">Apoptosis</keyword>
<dbReference type="KEGG" id="pmua:114596849"/>
<dbReference type="AlphaFoldDB" id="A0A670HP77"/>
<protein>
    <submittedName>
        <fullName evidence="4">BCL2 like 14</fullName>
    </submittedName>
</protein>
<dbReference type="SUPFAM" id="SSF56854">
    <property type="entry name" value="Bcl-2 inhibitors of programmed cell death"/>
    <property type="match status" value="1"/>
</dbReference>
<dbReference type="GO" id="GO:0005829">
    <property type="term" value="C:cytosol"/>
    <property type="evidence" value="ECO:0007669"/>
    <property type="project" value="Ensembl"/>
</dbReference>
<organism evidence="4 5">
    <name type="scientific">Podarcis muralis</name>
    <name type="common">Wall lizard</name>
    <name type="synonym">Lacerta muralis</name>
    <dbReference type="NCBI Taxonomy" id="64176"/>
    <lineage>
        <taxon>Eukaryota</taxon>
        <taxon>Metazoa</taxon>
        <taxon>Chordata</taxon>
        <taxon>Craniata</taxon>
        <taxon>Vertebrata</taxon>
        <taxon>Euteleostomi</taxon>
        <taxon>Lepidosauria</taxon>
        <taxon>Squamata</taxon>
        <taxon>Bifurcata</taxon>
        <taxon>Unidentata</taxon>
        <taxon>Episquamata</taxon>
        <taxon>Laterata</taxon>
        <taxon>Lacertibaenia</taxon>
        <taxon>Lacertidae</taxon>
        <taxon>Podarcis</taxon>
    </lineage>
</organism>
<dbReference type="PANTHER" id="PTHR14965:SF1">
    <property type="entry name" value="APOPTOSIS FACILITATOR BCL-2-LIKE PROTEIN 14"/>
    <property type="match status" value="1"/>
</dbReference>
<dbReference type="PROSITE" id="PS50062">
    <property type="entry name" value="BCL2_FAMILY"/>
    <property type="match status" value="1"/>
</dbReference>
<dbReference type="PANTHER" id="PTHR14965">
    <property type="entry name" value="SI:CH73-248E21.1"/>
    <property type="match status" value="1"/>
</dbReference>
<feature type="compositionally biased region" description="Basic residues" evidence="3">
    <location>
        <begin position="82"/>
        <end position="92"/>
    </location>
</feature>
<dbReference type="Ensembl" id="ENSPMRT00000001556.1">
    <property type="protein sequence ID" value="ENSPMRP00000001468.1"/>
    <property type="gene ID" value="ENSPMRG00000001098.1"/>
</dbReference>
<evidence type="ECO:0000256" key="3">
    <source>
        <dbReference type="SAM" id="MobiDB-lite"/>
    </source>
</evidence>